<evidence type="ECO:0000256" key="1">
    <source>
        <dbReference type="SAM" id="MobiDB-lite"/>
    </source>
</evidence>
<evidence type="ECO:0000313" key="2">
    <source>
        <dbReference type="EMBL" id="EHY32009.1"/>
    </source>
</evidence>
<reference evidence="2 3" key="1">
    <citation type="submission" date="2011-11" db="EMBL/GenBank/DDBJ databases">
        <authorList>
            <person name="Weinstock G."/>
            <person name="Sodergren E."/>
            <person name="Clifton S."/>
            <person name="Fulton L."/>
            <person name="Fulton B."/>
            <person name="Courtney L."/>
            <person name="Fronick C."/>
            <person name="Harrison M."/>
            <person name="Strong C."/>
            <person name="Farmer C."/>
            <person name="Delahaunty K."/>
            <person name="Markovic C."/>
            <person name="Hall O."/>
            <person name="Minx P."/>
            <person name="Tomlinson C."/>
            <person name="Mitreva M."/>
            <person name="Hou S."/>
            <person name="Chen J."/>
            <person name="Wollam A."/>
            <person name="Pepin K.H."/>
            <person name="Johnson M."/>
            <person name="Bhonagiri V."/>
            <person name="Zhang X."/>
            <person name="Suruliraj S."/>
            <person name="Warren W."/>
            <person name="Chinwalla A."/>
            <person name="Mardis E.R."/>
            <person name="Wilson R.K."/>
        </authorList>
    </citation>
    <scope>NUCLEOTIDE SEQUENCE [LARGE SCALE GENOMIC DNA]</scope>
    <source>
        <strain evidence="2 3">YIT 11816</strain>
    </source>
</reference>
<dbReference type="HOGENOM" id="CLU_2829683_0_0_4"/>
<accession>H3KD01</accession>
<proteinExistence type="predicted"/>
<comment type="caution">
    <text evidence="2">The sequence shown here is derived from an EMBL/GenBank/DDBJ whole genome shotgun (WGS) entry which is preliminary data.</text>
</comment>
<dbReference type="AlphaFoldDB" id="H3KD01"/>
<name>H3KD01_9BURK</name>
<evidence type="ECO:0000313" key="3">
    <source>
        <dbReference type="Proteomes" id="UP000004956"/>
    </source>
</evidence>
<keyword evidence="3" id="KW-1185">Reference proteome</keyword>
<feature type="region of interest" description="Disordered" evidence="1">
    <location>
        <begin position="20"/>
        <end position="66"/>
    </location>
</feature>
<organism evidence="2 3">
    <name type="scientific">Sutterella parvirubra YIT 11816</name>
    <dbReference type="NCBI Taxonomy" id="762967"/>
    <lineage>
        <taxon>Bacteria</taxon>
        <taxon>Pseudomonadati</taxon>
        <taxon>Pseudomonadota</taxon>
        <taxon>Betaproteobacteria</taxon>
        <taxon>Burkholderiales</taxon>
        <taxon>Sutterellaceae</taxon>
        <taxon>Sutterella</taxon>
    </lineage>
</organism>
<dbReference type="Proteomes" id="UP000004956">
    <property type="component" value="Unassembled WGS sequence"/>
</dbReference>
<protein>
    <submittedName>
        <fullName evidence="2">Uncharacterized protein</fullName>
    </submittedName>
</protein>
<dbReference type="EMBL" id="AFBQ01000074">
    <property type="protein sequence ID" value="EHY32009.1"/>
    <property type="molecule type" value="Genomic_DNA"/>
</dbReference>
<gene>
    <name evidence="2" type="ORF">HMPREF9440_00605</name>
</gene>
<sequence>MRRLLVFSFSRASSPQRALKPVPADCRAGAERRSGGALKRLKPLKMLSNPRFGRGSPRRSPPCGAA</sequence>